<dbReference type="Proteomes" id="UP000601361">
    <property type="component" value="Unassembled WGS sequence"/>
</dbReference>
<reference evidence="2" key="1">
    <citation type="journal article" date="2019" name="Int. J. Syst. Evol. Microbiol.">
        <title>The Global Catalogue of Microorganisms (GCM) 10K type strain sequencing project: providing services to taxonomists for standard genome sequencing and annotation.</title>
        <authorList>
            <consortium name="The Broad Institute Genomics Platform"/>
            <consortium name="The Broad Institute Genome Sequencing Center for Infectious Disease"/>
            <person name="Wu L."/>
            <person name="Ma J."/>
        </authorList>
    </citation>
    <scope>NUCLEOTIDE SEQUENCE [LARGE SCALE GENOMIC DNA]</scope>
    <source>
        <strain evidence="2">CGMCC 1.12990</strain>
    </source>
</reference>
<comment type="caution">
    <text evidence="1">The sequence shown here is derived from an EMBL/GenBank/DDBJ whole genome shotgun (WGS) entry which is preliminary data.</text>
</comment>
<protein>
    <submittedName>
        <fullName evidence="1">Uncharacterized protein</fullName>
    </submittedName>
</protein>
<evidence type="ECO:0000313" key="2">
    <source>
        <dbReference type="Proteomes" id="UP000601361"/>
    </source>
</evidence>
<keyword evidence="2" id="KW-1185">Reference proteome</keyword>
<proteinExistence type="predicted"/>
<accession>A0ABQ1WKA7</accession>
<dbReference type="RefSeq" id="WP_188556558.1">
    <property type="nucleotide sequence ID" value="NZ_BMGS01000002.1"/>
</dbReference>
<dbReference type="EMBL" id="BMGS01000002">
    <property type="protein sequence ID" value="GGG34226.1"/>
    <property type="molecule type" value="Genomic_DNA"/>
</dbReference>
<gene>
    <name evidence="1" type="ORF">GCM10011378_08300</name>
</gene>
<name>A0ABQ1WKA7_9BACT</name>
<evidence type="ECO:0000313" key="1">
    <source>
        <dbReference type="EMBL" id="GGG34226.1"/>
    </source>
</evidence>
<sequence length="180" mass="20105">MAAAYNEELLSRVQTWLGYSYSKRHTRENTAELHALYAAITGGSAEGCTNCNYDGYVGLLEAYERQSLRFLHPELMPESNYTLAPGFENETFVHESYSKAVTADTLTDEAAEFFISKGYGHAFVKKEGAETKSEAPKLTEKQQLQAEYKDLFAQDADEALTIPKLKEAIAAKKAELDQQD</sequence>
<organism evidence="1 2">
    <name type="scientific">Hymenobacter glacieicola</name>
    <dbReference type="NCBI Taxonomy" id="1562124"/>
    <lineage>
        <taxon>Bacteria</taxon>
        <taxon>Pseudomonadati</taxon>
        <taxon>Bacteroidota</taxon>
        <taxon>Cytophagia</taxon>
        <taxon>Cytophagales</taxon>
        <taxon>Hymenobacteraceae</taxon>
        <taxon>Hymenobacter</taxon>
    </lineage>
</organism>